<dbReference type="Proteomes" id="UP000199459">
    <property type="component" value="Unassembled WGS sequence"/>
</dbReference>
<gene>
    <name evidence="1" type="ORF">SAMN05216325_11820</name>
</gene>
<dbReference type="InterPro" id="IPR014915">
    <property type="entry name" value="Phage_TLS_TfmB"/>
</dbReference>
<evidence type="ECO:0000313" key="1">
    <source>
        <dbReference type="EMBL" id="SEN43261.1"/>
    </source>
</evidence>
<evidence type="ECO:0000313" key="2">
    <source>
        <dbReference type="Proteomes" id="UP000199459"/>
    </source>
</evidence>
<proteinExistence type="predicted"/>
<dbReference type="EMBL" id="FOCP01000018">
    <property type="protein sequence ID" value="SEN43261.1"/>
    <property type="molecule type" value="Genomic_DNA"/>
</dbReference>
<protein>
    <submittedName>
        <fullName evidence="1">Uncharacterized protein</fullName>
    </submittedName>
</protein>
<dbReference type="OrthoDB" id="6169380at2"/>
<dbReference type="Pfam" id="PF08809">
    <property type="entry name" value="DUF1799"/>
    <property type="match status" value="1"/>
</dbReference>
<dbReference type="RefSeq" id="WP_090633315.1">
    <property type="nucleotide sequence ID" value="NZ_FOCP01000018.1"/>
</dbReference>
<sequence>MGDRQESIRIDGDVIKGLMQANAPPEVIEAARRNSEGSDFQECEVWEENWESLLFFLAIDTQWIVAPMGGYIGLNYSSIKAVMWIQDIRKKRRKEIFADLQIIEKTILKIQAERRNK</sequence>
<name>A0A1H8GGG5_9PROT</name>
<accession>A0A1H8GGG5</accession>
<dbReference type="AlphaFoldDB" id="A0A1H8GGG5"/>
<reference evidence="1 2" key="1">
    <citation type="submission" date="2016-10" db="EMBL/GenBank/DDBJ databases">
        <authorList>
            <person name="de Groot N.N."/>
        </authorList>
    </citation>
    <scope>NUCLEOTIDE SEQUENCE [LARGE SCALE GENOMIC DNA]</scope>
    <source>
        <strain evidence="1 2">Nm22</strain>
    </source>
</reference>
<organism evidence="1 2">
    <name type="scientific">Nitrosomonas marina</name>
    <dbReference type="NCBI Taxonomy" id="917"/>
    <lineage>
        <taxon>Bacteria</taxon>
        <taxon>Pseudomonadati</taxon>
        <taxon>Pseudomonadota</taxon>
        <taxon>Betaproteobacteria</taxon>
        <taxon>Nitrosomonadales</taxon>
        <taxon>Nitrosomonadaceae</taxon>
        <taxon>Nitrosomonas</taxon>
    </lineage>
</organism>